<evidence type="ECO:0000313" key="2">
    <source>
        <dbReference type="EMBL" id="JAT61090.1"/>
    </source>
</evidence>
<dbReference type="InterPro" id="IPR019734">
    <property type="entry name" value="TPR_rpt"/>
</dbReference>
<dbReference type="PANTHER" id="PTHR44102">
    <property type="entry name" value="PROTEIN NPG1"/>
    <property type="match status" value="1"/>
</dbReference>
<dbReference type="InterPro" id="IPR011990">
    <property type="entry name" value="TPR-like_helical_dom_sf"/>
</dbReference>
<dbReference type="AlphaFoldDB" id="A0A1D1Z2H3"/>
<dbReference type="InterPro" id="IPR043376">
    <property type="entry name" value="NPG1-like"/>
</dbReference>
<dbReference type="SMART" id="SM00028">
    <property type="entry name" value="TPR"/>
    <property type="match status" value="6"/>
</dbReference>
<keyword evidence="1" id="KW-0802">TPR repeat</keyword>
<proteinExistence type="predicted"/>
<dbReference type="PANTHER" id="PTHR44102:SF4">
    <property type="entry name" value="PROTEIN NPGR1"/>
    <property type="match status" value="1"/>
</dbReference>
<organism evidence="2">
    <name type="scientific">Anthurium amnicola</name>
    <dbReference type="NCBI Taxonomy" id="1678845"/>
    <lineage>
        <taxon>Eukaryota</taxon>
        <taxon>Viridiplantae</taxon>
        <taxon>Streptophyta</taxon>
        <taxon>Embryophyta</taxon>
        <taxon>Tracheophyta</taxon>
        <taxon>Spermatophyta</taxon>
        <taxon>Magnoliopsida</taxon>
        <taxon>Liliopsida</taxon>
        <taxon>Araceae</taxon>
        <taxon>Pothoideae</taxon>
        <taxon>Potheae</taxon>
        <taxon>Anthurium</taxon>
    </lineage>
</organism>
<reference evidence="2" key="1">
    <citation type="submission" date="2015-07" db="EMBL/GenBank/DDBJ databases">
        <title>Transcriptome Assembly of Anthurium amnicola.</title>
        <authorList>
            <person name="Suzuki J."/>
        </authorList>
    </citation>
    <scope>NUCLEOTIDE SEQUENCE</scope>
</reference>
<accession>A0A1D1Z2H3</accession>
<dbReference type="Gene3D" id="1.25.40.10">
    <property type="entry name" value="Tetratricopeptide repeat domain"/>
    <property type="match status" value="4"/>
</dbReference>
<sequence length="708" mass="78513">MLCACSGEQFRLDDVPRSPESLATRDFSVGGLSGQTGEWDPRCDDSQVDDVESTLKETLSLNYEEARALLGRLEYQRGNLDAAFQVFQGINVCSLKPRMTRAIVERSHLRKNRSKGGIMQVNVMSMHSVSLLLEAILLKSKSLEGLGQVKEAAMECKIILDIVEAACPNGMPDSIGDDCRLQEMFHQALMLLPSLWKKAGFLDEAIYAYRRALTKPWNLPSQKLAIIQKDLVALLLYSGVDANSPHQLQHVSSSDPPMNNVEEAVLLLFILTRKLAFQEIDWDPEIIDHLSFALSICGQFELLANHVEQLFPGIYNRRERWFLLALCYSSAGQDDVALNLLRKVLGYSERKHKPHLPSLLLGAKLCSQNRKHACDGIGFAERAIKHPDCQGEHFAGRANQLLGTCYGLHARSCVSDSERHSLHKQSLHTLQHAVMVQKDDADLILSLGLETAMQGNLSAALVNGTKCLEMTAGSSVRAWELLALAVSAEQNFRDAEAIINLALDETGARDHLRLLRLKGILQNLQEQPIHAIETYRILLTMVQAQSEQLAGYSGPKEALVNSIEMDAWLDLASIYGKLGSWDDSEICLDKAKTNAYFSPKFWHAKGQLLEAQGLHDKALLAFTVSLSIEPDYAPSMVSSASVLSKLGRKALPIARSFTMNALQLEPMNHKAWLNLGHISKMEGFLMQAADCFQAAYELNQSSLVTDPI</sequence>
<dbReference type="PROSITE" id="PS50005">
    <property type="entry name" value="TPR"/>
    <property type="match status" value="1"/>
</dbReference>
<gene>
    <name evidence="2" type="primary">TTC7A_3</name>
    <name evidence="2" type="ORF">g.122791</name>
</gene>
<evidence type="ECO:0000256" key="1">
    <source>
        <dbReference type="PROSITE-ProRule" id="PRU00339"/>
    </source>
</evidence>
<name>A0A1D1Z2H3_9ARAE</name>
<feature type="repeat" description="TPR" evidence="1">
    <location>
        <begin position="599"/>
        <end position="632"/>
    </location>
</feature>
<dbReference type="SUPFAM" id="SSF48452">
    <property type="entry name" value="TPR-like"/>
    <property type="match status" value="3"/>
</dbReference>
<dbReference type="EMBL" id="GDJX01006846">
    <property type="protein sequence ID" value="JAT61090.1"/>
    <property type="molecule type" value="Transcribed_RNA"/>
</dbReference>
<protein>
    <submittedName>
        <fullName evidence="2">Tetratricopeptide repeat protein 7A</fullName>
    </submittedName>
</protein>